<dbReference type="Proteomes" id="UP001500131">
    <property type="component" value="Unassembled WGS sequence"/>
</dbReference>
<comment type="caution">
    <text evidence="1">The sequence shown here is derived from an EMBL/GenBank/DDBJ whole genome shotgun (WGS) entry which is preliminary data.</text>
</comment>
<dbReference type="EMBL" id="JBAMZK010000036">
    <property type="protein sequence ID" value="KAL0494650.1"/>
    <property type="molecule type" value="Genomic_DNA"/>
</dbReference>
<dbReference type="AlphaFoldDB" id="A0AAW2ZX14"/>
<protein>
    <submittedName>
        <fullName evidence="1">Uncharacterized protein</fullName>
    </submittedName>
</protein>
<reference evidence="1 2" key="1">
    <citation type="submission" date="2024-02" db="EMBL/GenBank/DDBJ databases">
        <title>FIRST GENOME SEQUENCES OF Leishmania (Viannia) shawi, Leishmania (Viannia) lindenbergi AND Leishmania (Viannia) utingensis.</title>
        <authorList>
            <person name="Resadore F."/>
            <person name="Custodio M.G.F."/>
            <person name="Boite M.C."/>
            <person name="Cupolillo E."/>
            <person name="Ferreira G.E.M."/>
        </authorList>
    </citation>
    <scope>NUCLEOTIDE SEQUENCE [LARGE SCALE GENOMIC DNA]</scope>
    <source>
        <strain evidence="1 2">MHOM/BR/1966/M15733</strain>
    </source>
</reference>
<keyword evidence="2" id="KW-1185">Reference proteome</keyword>
<organism evidence="1 2">
    <name type="scientific">Leishmania lindenbergi</name>
    <dbReference type="NCBI Taxonomy" id="651832"/>
    <lineage>
        <taxon>Eukaryota</taxon>
        <taxon>Discoba</taxon>
        <taxon>Euglenozoa</taxon>
        <taxon>Kinetoplastea</taxon>
        <taxon>Metakinetoplastina</taxon>
        <taxon>Trypanosomatida</taxon>
        <taxon>Trypanosomatidae</taxon>
        <taxon>Leishmaniinae</taxon>
        <taxon>Leishmania</taxon>
    </lineage>
</organism>
<evidence type="ECO:0000313" key="2">
    <source>
        <dbReference type="Proteomes" id="UP001500131"/>
    </source>
</evidence>
<accession>A0AAW2ZX14</accession>
<name>A0AAW2ZX14_9TRYP</name>
<proteinExistence type="predicted"/>
<evidence type="ECO:0000313" key="1">
    <source>
        <dbReference type="EMBL" id="KAL0494650.1"/>
    </source>
</evidence>
<gene>
    <name evidence="1" type="ORF">Q4I31_007777</name>
</gene>
<sequence length="224" mass="25164">MAMTGKTLVAAEEAPEDDLVAAVRRIAGRICVANPPTPPERESRAHMEDESPLGLTAEANTLLRAECMWSERGRLVSCPLQRLAKLTVVLRNPGFSIRPFASILPLTLLHAAHHHHSFLNPAWAFSLARACRGKPRSVHSELGWDGPLLCLDATARLELPMLDAQLVRRTWAGMAYNRTSSYQWRRQRRYLLHSHVSRWMGCIRSSLYVLGASRRQPYVSPSHS</sequence>